<dbReference type="RefSeq" id="XP_046040645.1">
    <property type="nucleotide sequence ID" value="XM_046191026.1"/>
</dbReference>
<accession>A0A9P9JNT7</accession>
<reference evidence="1" key="1">
    <citation type="journal article" date="2021" name="Nat. Commun.">
        <title>Genetic determinants of endophytism in the Arabidopsis root mycobiome.</title>
        <authorList>
            <person name="Mesny F."/>
            <person name="Miyauchi S."/>
            <person name="Thiergart T."/>
            <person name="Pickel B."/>
            <person name="Atanasova L."/>
            <person name="Karlsson M."/>
            <person name="Huettel B."/>
            <person name="Barry K.W."/>
            <person name="Haridas S."/>
            <person name="Chen C."/>
            <person name="Bauer D."/>
            <person name="Andreopoulos W."/>
            <person name="Pangilinan J."/>
            <person name="LaButti K."/>
            <person name="Riley R."/>
            <person name="Lipzen A."/>
            <person name="Clum A."/>
            <person name="Drula E."/>
            <person name="Henrissat B."/>
            <person name="Kohler A."/>
            <person name="Grigoriev I.V."/>
            <person name="Martin F.M."/>
            <person name="Hacquard S."/>
        </authorList>
    </citation>
    <scope>NUCLEOTIDE SEQUENCE</scope>
    <source>
        <strain evidence="1">MPI-CAGE-AT-0023</strain>
    </source>
</reference>
<dbReference type="EMBL" id="JAGMUX010000052">
    <property type="protein sequence ID" value="KAH7202698.1"/>
    <property type="molecule type" value="Genomic_DNA"/>
</dbReference>
<dbReference type="AlphaFoldDB" id="A0A9P9JNT7"/>
<dbReference type="GeneID" id="70220980"/>
<proteinExistence type="predicted"/>
<organism evidence="1 2">
    <name type="scientific">Fusarium redolens</name>
    <dbReference type="NCBI Taxonomy" id="48865"/>
    <lineage>
        <taxon>Eukaryota</taxon>
        <taxon>Fungi</taxon>
        <taxon>Dikarya</taxon>
        <taxon>Ascomycota</taxon>
        <taxon>Pezizomycotina</taxon>
        <taxon>Sordariomycetes</taxon>
        <taxon>Hypocreomycetidae</taxon>
        <taxon>Hypocreales</taxon>
        <taxon>Nectriaceae</taxon>
        <taxon>Fusarium</taxon>
        <taxon>Fusarium redolens species complex</taxon>
    </lineage>
</organism>
<dbReference type="OrthoDB" id="10367631at2759"/>
<evidence type="ECO:0000313" key="1">
    <source>
        <dbReference type="EMBL" id="KAH7202698.1"/>
    </source>
</evidence>
<protein>
    <submittedName>
        <fullName evidence="1">Uncharacterized protein</fullName>
    </submittedName>
</protein>
<name>A0A9P9JNT7_FUSRE</name>
<dbReference type="Proteomes" id="UP000720189">
    <property type="component" value="Unassembled WGS sequence"/>
</dbReference>
<gene>
    <name evidence="1" type="ORF">BKA55DRAFT_547477</name>
</gene>
<sequence>MPNAIEILYNISSPQLLVPALALHTRVQKAASNSADIFFDALEYHSDTMIEASPMKNSLLARQYQNMHDDRLKQDEEYVFPVGENNRRWPPLYKSQADVLFDFFLGFLEGPLASWKEELSVIKTTELYHLSSLMFKFYDPVRETYIPSYEMIQE</sequence>
<evidence type="ECO:0000313" key="2">
    <source>
        <dbReference type="Proteomes" id="UP000720189"/>
    </source>
</evidence>
<comment type="caution">
    <text evidence="1">The sequence shown here is derived from an EMBL/GenBank/DDBJ whole genome shotgun (WGS) entry which is preliminary data.</text>
</comment>
<keyword evidence="2" id="KW-1185">Reference proteome</keyword>